<protein>
    <submittedName>
        <fullName evidence="3">NEQ034</fullName>
    </submittedName>
</protein>
<feature type="region of interest" description="Disordered" evidence="1">
    <location>
        <begin position="97"/>
        <end position="116"/>
    </location>
</feature>
<evidence type="ECO:0000256" key="2">
    <source>
        <dbReference type="SAM" id="Phobius"/>
    </source>
</evidence>
<feature type="transmembrane region" description="Helical" evidence="2">
    <location>
        <begin position="191"/>
        <end position="208"/>
    </location>
</feature>
<evidence type="ECO:0000256" key="1">
    <source>
        <dbReference type="SAM" id="MobiDB-lite"/>
    </source>
</evidence>
<proteinExistence type="predicted"/>
<dbReference type="BioCyc" id="NEQU228908:GJB6-37-MONOMER"/>
<keyword evidence="2" id="KW-0472">Membrane</keyword>
<dbReference type="EMBL" id="AE017199">
    <property type="protein sequence ID" value="AAR38889.1"/>
    <property type="molecule type" value="Genomic_DNA"/>
</dbReference>
<dbReference type="Proteomes" id="UP000000578">
    <property type="component" value="Chromosome"/>
</dbReference>
<feature type="compositionally biased region" description="Low complexity" evidence="1">
    <location>
        <begin position="97"/>
        <end position="107"/>
    </location>
</feature>
<keyword evidence="2" id="KW-0812">Transmembrane</keyword>
<dbReference type="KEGG" id="neq:NEQ034"/>
<sequence length="211" mass="23920">MPAIPNCYYGNITNLCGIDINNSLLIAEPSNSSIEVVCDPNCHYGGPKVKDKKLCLNSGNYSLYILKNDKKWFVETLEVNANGSVVKKDLTFRCNKTTNNTNNTNSTENREVSTDNKNRSINNKKLSTYNKISNIVVPVTNNNQNQYYIPALYSIQANPTNSMSFSETYESKQEMQKQSTQNIVTIEENNNWIWILPIIIFLVSFILAKNL</sequence>
<accession>Q74MG1</accession>
<keyword evidence="4" id="KW-1185">Reference proteome</keyword>
<evidence type="ECO:0000313" key="3">
    <source>
        <dbReference type="EMBL" id="AAR38889.1"/>
    </source>
</evidence>
<dbReference type="STRING" id="228908.NEQ034"/>
<dbReference type="EnsemblBacteria" id="AAR38889">
    <property type="protein sequence ID" value="AAR38889"/>
    <property type="gene ID" value="NEQ034"/>
</dbReference>
<dbReference type="AlphaFoldDB" id="Q74MG1"/>
<keyword evidence="2" id="KW-1133">Transmembrane helix</keyword>
<gene>
    <name evidence="3" type="ordered locus">NEQ034</name>
</gene>
<reference evidence="3 4" key="1">
    <citation type="journal article" date="2003" name="Proc. Natl. Acad. Sci. U.S.A.">
        <title>The genome of Nanoarchaeum equitans: insights into early archaeal evolution and derived parasitism.</title>
        <authorList>
            <person name="Waters E."/>
            <person name="Hohn M.J."/>
            <person name="Ahel I."/>
            <person name="Graham D.E."/>
            <person name="Adams M.D."/>
            <person name="Barnstead M."/>
            <person name="Beeson K.Y."/>
            <person name="Bibbs L."/>
            <person name="Bolanos R."/>
            <person name="Keller M."/>
            <person name="Kretz K."/>
            <person name="Lin X."/>
            <person name="Mathur E."/>
            <person name="Ni J."/>
            <person name="Podar M."/>
            <person name="Richardson T."/>
            <person name="Sutton G.G."/>
            <person name="Simon M."/>
            <person name="Soll D."/>
            <person name="Stetter K.O."/>
            <person name="Short J.M."/>
            <person name="Noordewier M."/>
        </authorList>
    </citation>
    <scope>NUCLEOTIDE SEQUENCE [LARGE SCALE GENOMIC DNA]</scope>
    <source>
        <strain evidence="3 4">Kin4-M</strain>
    </source>
</reference>
<name>Q74MG1_NANEQ</name>
<evidence type="ECO:0000313" key="4">
    <source>
        <dbReference type="Proteomes" id="UP000000578"/>
    </source>
</evidence>
<dbReference type="HOGENOM" id="CLU_1302648_0_0_2"/>
<organism evidence="3 4">
    <name type="scientific">Nanoarchaeum equitans (strain Kin4-M)</name>
    <dbReference type="NCBI Taxonomy" id="228908"/>
    <lineage>
        <taxon>Archaea</taxon>
        <taxon>Nanobdellota</taxon>
        <taxon>Candidatus Nanoarchaeia</taxon>
        <taxon>Nanoarchaeales</taxon>
        <taxon>Nanoarchaeaceae</taxon>
        <taxon>Nanoarchaeum</taxon>
    </lineage>
</organism>